<dbReference type="Proteomes" id="UP001190466">
    <property type="component" value="Chromosome"/>
</dbReference>
<reference evidence="2 3" key="1">
    <citation type="submission" date="2023-08" db="EMBL/GenBank/DDBJ databases">
        <authorList>
            <person name="Folkvardsen B D."/>
            <person name="Norman A."/>
        </authorList>
    </citation>
    <scope>NUCLEOTIDE SEQUENCE [LARGE SCALE GENOMIC DNA]</scope>
    <source>
        <strain evidence="2 3">Mu0050</strain>
    </source>
</reference>
<dbReference type="PROSITE" id="PS51257">
    <property type="entry name" value="PROKAR_LIPOPROTEIN"/>
    <property type="match status" value="1"/>
</dbReference>
<dbReference type="RefSeq" id="WP_316517430.1">
    <property type="nucleotide sequence ID" value="NZ_OY726395.1"/>
</dbReference>
<accession>A0ABM9MIM7</accession>
<evidence type="ECO:0000313" key="2">
    <source>
        <dbReference type="EMBL" id="CAJ1585945.1"/>
    </source>
</evidence>
<dbReference type="EMBL" id="OY726395">
    <property type="protein sequence ID" value="CAJ1585945.1"/>
    <property type="molecule type" value="Genomic_DNA"/>
</dbReference>
<evidence type="ECO:0000256" key="1">
    <source>
        <dbReference type="SAM" id="SignalP"/>
    </source>
</evidence>
<organism evidence="2 3">
    <name type="scientific">[Mycobacterium] wendilense</name>
    <dbReference type="NCBI Taxonomy" id="3064284"/>
    <lineage>
        <taxon>Bacteria</taxon>
        <taxon>Bacillati</taxon>
        <taxon>Actinomycetota</taxon>
        <taxon>Actinomycetes</taxon>
        <taxon>Mycobacteriales</taxon>
        <taxon>Mycobacteriaceae</taxon>
        <taxon>Mycolicibacter</taxon>
    </lineage>
</organism>
<proteinExistence type="predicted"/>
<gene>
    <name evidence="2" type="ORF">MU0050_004002</name>
</gene>
<name>A0ABM9MIM7_9MYCO</name>
<protein>
    <recommendedName>
        <fullName evidence="4">Lipoprotein</fullName>
    </recommendedName>
</protein>
<evidence type="ECO:0008006" key="4">
    <source>
        <dbReference type="Google" id="ProtNLM"/>
    </source>
</evidence>
<keyword evidence="1" id="KW-0732">Signal</keyword>
<keyword evidence="3" id="KW-1185">Reference proteome</keyword>
<sequence length="300" mass="30781">MRAISVVLIAVLLAGCGDSAEAADTYGASTAPLGEAQAVLGWNISVANLRFVADHVLIDVDAAVADPEADHVEAKDVRFGLYGGLVHPIEATGLGSCQRVVGSDFTPLATPDPDRLSGTVCLGPIRDQSQVRGVYAYSPAERIPGTVVAYPAAYPVGLPPTNASDSGLELSTTSVEAWRAGGQRLTPAALGDPTAFEGSGFMLLGLRVAALGARYRDDSAARGGPMMVLAAPSLPPPGLSPVCAGYGASVLVLPDASYESVHLEAALCTQGEINEALLYATVSVVGTHAAVWLDDERGSR</sequence>
<feature type="signal peptide" evidence="1">
    <location>
        <begin position="1"/>
        <end position="22"/>
    </location>
</feature>
<feature type="chain" id="PRO_5045035783" description="Lipoprotein" evidence="1">
    <location>
        <begin position="23"/>
        <end position="300"/>
    </location>
</feature>
<evidence type="ECO:0000313" key="3">
    <source>
        <dbReference type="Proteomes" id="UP001190466"/>
    </source>
</evidence>